<name>A0A6N7ZAH1_9PSEU</name>
<gene>
    <name evidence="2" type="ORF">GKO32_32780</name>
</gene>
<dbReference type="InterPro" id="IPR041581">
    <property type="entry name" value="Glyoxalase_6"/>
</dbReference>
<dbReference type="Pfam" id="PF18029">
    <property type="entry name" value="Glyoxalase_6"/>
    <property type="match status" value="1"/>
</dbReference>
<sequence length="121" mass="13546">MSKVPTLRSIVLDCPEPERLARFYSELLDWGEPEADGDGSWVDLRGPDGVKISFQRVEGYRPPEWPGQNVPQQLHLDLTAEDLSASRERTLSLGAKLLDASNQQFHVYADPDGHPFCLCVP</sequence>
<proteinExistence type="predicted"/>
<keyword evidence="3" id="KW-1185">Reference proteome</keyword>
<dbReference type="Proteomes" id="UP000440096">
    <property type="component" value="Unassembled WGS sequence"/>
</dbReference>
<evidence type="ECO:0000313" key="2">
    <source>
        <dbReference type="EMBL" id="MTD58720.1"/>
    </source>
</evidence>
<accession>A0A6N7ZAH1</accession>
<evidence type="ECO:0000259" key="1">
    <source>
        <dbReference type="Pfam" id="PF18029"/>
    </source>
</evidence>
<dbReference type="SUPFAM" id="SSF54593">
    <property type="entry name" value="Glyoxalase/Bleomycin resistance protein/Dihydroxybiphenyl dioxygenase"/>
    <property type="match status" value="1"/>
</dbReference>
<feature type="domain" description="Glyoxalase-like" evidence="1">
    <location>
        <begin position="9"/>
        <end position="119"/>
    </location>
</feature>
<reference evidence="2 3" key="1">
    <citation type="submission" date="2019-11" db="EMBL/GenBank/DDBJ databases">
        <title>Draft genome of Amycolatopsis RM579.</title>
        <authorList>
            <person name="Duangmal K."/>
            <person name="Mingma R."/>
        </authorList>
    </citation>
    <scope>NUCLEOTIDE SEQUENCE [LARGE SCALE GENOMIC DNA]</scope>
    <source>
        <strain evidence="2 3">RM579</strain>
    </source>
</reference>
<dbReference type="OrthoDB" id="1645442at2"/>
<organism evidence="2 3">
    <name type="scientific">Amycolatopsis pithecellobii</name>
    <dbReference type="NCBI Taxonomy" id="664692"/>
    <lineage>
        <taxon>Bacteria</taxon>
        <taxon>Bacillati</taxon>
        <taxon>Actinomycetota</taxon>
        <taxon>Actinomycetes</taxon>
        <taxon>Pseudonocardiales</taxon>
        <taxon>Pseudonocardiaceae</taxon>
        <taxon>Amycolatopsis</taxon>
    </lineage>
</organism>
<dbReference type="CDD" id="cd06587">
    <property type="entry name" value="VOC"/>
    <property type="match status" value="1"/>
</dbReference>
<dbReference type="Gene3D" id="3.10.180.10">
    <property type="entry name" value="2,3-Dihydroxybiphenyl 1,2-Dioxygenase, domain 1"/>
    <property type="match status" value="1"/>
</dbReference>
<dbReference type="InterPro" id="IPR029068">
    <property type="entry name" value="Glyas_Bleomycin-R_OHBP_Dase"/>
</dbReference>
<protein>
    <submittedName>
        <fullName evidence="2">VOC family protein</fullName>
    </submittedName>
</protein>
<dbReference type="RefSeq" id="WP_154760792.1">
    <property type="nucleotide sequence ID" value="NZ_WMBA01000075.1"/>
</dbReference>
<dbReference type="EMBL" id="WMBA01000075">
    <property type="protein sequence ID" value="MTD58720.1"/>
    <property type="molecule type" value="Genomic_DNA"/>
</dbReference>
<dbReference type="AlphaFoldDB" id="A0A6N7ZAH1"/>
<dbReference type="PANTHER" id="PTHR35908">
    <property type="entry name" value="HYPOTHETICAL FUSION PROTEIN"/>
    <property type="match status" value="1"/>
</dbReference>
<evidence type="ECO:0000313" key="3">
    <source>
        <dbReference type="Proteomes" id="UP000440096"/>
    </source>
</evidence>
<comment type="caution">
    <text evidence="2">The sequence shown here is derived from an EMBL/GenBank/DDBJ whole genome shotgun (WGS) entry which is preliminary data.</text>
</comment>
<dbReference type="PANTHER" id="PTHR35908:SF1">
    <property type="entry name" value="CONSERVED PROTEIN"/>
    <property type="match status" value="1"/>
</dbReference>